<evidence type="ECO:0000313" key="6">
    <source>
        <dbReference type="EMBL" id="KAG8465017.1"/>
    </source>
</evidence>
<keyword evidence="2" id="KW-0963">Cytoplasm</keyword>
<evidence type="ECO:0000313" key="7">
    <source>
        <dbReference type="Proteomes" id="UP000751190"/>
    </source>
</evidence>
<dbReference type="GO" id="GO:0016891">
    <property type="term" value="F:RNA endonuclease activity producing 5'-phosphomonoesters, hydrolytic mechanism"/>
    <property type="evidence" value="ECO:0007669"/>
    <property type="project" value="TreeGrafter"/>
</dbReference>
<dbReference type="CDD" id="cd06559">
    <property type="entry name" value="Endonuclease_V"/>
    <property type="match status" value="1"/>
</dbReference>
<dbReference type="Pfam" id="PF04493">
    <property type="entry name" value="Endonuclease_5"/>
    <property type="match status" value="1"/>
</dbReference>
<evidence type="ECO:0000256" key="3">
    <source>
        <dbReference type="ARBA" id="ARBA00022722"/>
    </source>
</evidence>
<dbReference type="Gene3D" id="3.30.2170.10">
    <property type="entry name" value="archaeoglobus fulgidus dsm 4304 superfamily"/>
    <property type="match status" value="1"/>
</dbReference>
<dbReference type="GO" id="GO:0006281">
    <property type="term" value="P:DNA repair"/>
    <property type="evidence" value="ECO:0007669"/>
    <property type="project" value="InterPro"/>
</dbReference>
<evidence type="ECO:0000256" key="4">
    <source>
        <dbReference type="ARBA" id="ARBA00022759"/>
    </source>
</evidence>
<dbReference type="EMBL" id="JAGTXO010000011">
    <property type="protein sequence ID" value="KAG8465017.1"/>
    <property type="molecule type" value="Genomic_DNA"/>
</dbReference>
<keyword evidence="5" id="KW-0378">Hydrolase</keyword>
<organism evidence="6 7">
    <name type="scientific">Diacronema lutheri</name>
    <name type="common">Unicellular marine alga</name>
    <name type="synonym">Monochrysis lutheri</name>
    <dbReference type="NCBI Taxonomy" id="2081491"/>
    <lineage>
        <taxon>Eukaryota</taxon>
        <taxon>Haptista</taxon>
        <taxon>Haptophyta</taxon>
        <taxon>Pavlovophyceae</taxon>
        <taxon>Pavlovales</taxon>
        <taxon>Pavlovaceae</taxon>
        <taxon>Diacronema</taxon>
    </lineage>
</organism>
<dbReference type="OMA" id="NACAHTL"/>
<keyword evidence="4" id="KW-0255">Endonuclease</keyword>
<protein>
    <recommendedName>
        <fullName evidence="8">Endonuclease V</fullName>
    </recommendedName>
</protein>
<comment type="caution">
    <text evidence="6">The sequence shown here is derived from an EMBL/GenBank/DDBJ whole genome shotgun (WGS) entry which is preliminary data.</text>
</comment>
<dbReference type="PANTHER" id="PTHR28511">
    <property type="entry name" value="ENDONUCLEASE V"/>
    <property type="match status" value="1"/>
</dbReference>
<dbReference type="OrthoDB" id="20018at2759"/>
<comment type="subcellular location">
    <subcellularLocation>
        <location evidence="1">Cytoplasm</location>
    </subcellularLocation>
</comment>
<evidence type="ECO:0000256" key="1">
    <source>
        <dbReference type="ARBA" id="ARBA00004496"/>
    </source>
</evidence>
<evidence type="ECO:0000256" key="2">
    <source>
        <dbReference type="ARBA" id="ARBA00022490"/>
    </source>
</evidence>
<keyword evidence="7" id="KW-1185">Reference proteome</keyword>
<evidence type="ECO:0000256" key="5">
    <source>
        <dbReference type="ARBA" id="ARBA00022801"/>
    </source>
</evidence>
<dbReference type="Proteomes" id="UP000751190">
    <property type="component" value="Unassembled WGS sequence"/>
</dbReference>
<keyword evidence="3" id="KW-0540">Nuclease</keyword>
<accession>A0A8J5XN92</accession>
<reference evidence="6" key="1">
    <citation type="submission" date="2021-05" db="EMBL/GenBank/DDBJ databases">
        <title>The genome of the haptophyte Pavlova lutheri (Diacronema luteri, Pavlovales) - a model for lipid biosynthesis in eukaryotic algae.</title>
        <authorList>
            <person name="Hulatt C.J."/>
            <person name="Posewitz M.C."/>
        </authorList>
    </citation>
    <scope>NUCLEOTIDE SEQUENCE</scope>
    <source>
        <strain evidence="6">NIVA-4/92</strain>
    </source>
</reference>
<dbReference type="InterPro" id="IPR007581">
    <property type="entry name" value="Endonuclease-V"/>
</dbReference>
<gene>
    <name evidence="6" type="ORF">KFE25_012380</name>
</gene>
<dbReference type="AlphaFoldDB" id="A0A8J5XN92"/>
<proteinExistence type="inferred from homology"/>
<sequence>MRAVLARAASLWARVALRARKAVWWCRQRLLSLYLVEDDMVDPAAIRLIAGVDISFVAGSATEACAALVVCALPTLDVVYARCAMVSLSAPYIPGYLAFREAPFLLQLIGELRAARPDLTPDALLVDGNGILHPNRFGLACHLGVLTGLPSIGVGKSLHCVDGLTRDDVRAHARRACARAGESVTLVGESGAVWGAALRTTAPDDGVEFNPVLVSVGHGVSLRTAVELVRRCCRHRVPEPVRQADMRSRDAIRVAAKRAHAALGREAPLSRA</sequence>
<dbReference type="GO" id="GO:0003727">
    <property type="term" value="F:single-stranded RNA binding"/>
    <property type="evidence" value="ECO:0007669"/>
    <property type="project" value="TreeGrafter"/>
</dbReference>
<evidence type="ECO:0008006" key="8">
    <source>
        <dbReference type="Google" id="ProtNLM"/>
    </source>
</evidence>
<name>A0A8J5XN92_DIALT</name>
<dbReference type="PANTHER" id="PTHR28511:SF1">
    <property type="entry name" value="ENDONUCLEASE V"/>
    <property type="match status" value="1"/>
</dbReference>
<dbReference type="HAMAP" id="MF_00801">
    <property type="entry name" value="Endonuclease_5"/>
    <property type="match status" value="1"/>
</dbReference>
<dbReference type="GO" id="GO:0005730">
    <property type="term" value="C:nucleolus"/>
    <property type="evidence" value="ECO:0007669"/>
    <property type="project" value="TreeGrafter"/>
</dbReference>
<dbReference type="GO" id="GO:0005737">
    <property type="term" value="C:cytoplasm"/>
    <property type="evidence" value="ECO:0007669"/>
    <property type="project" value="UniProtKB-SubCell"/>
</dbReference>